<organism evidence="4 5">
    <name type="scientific">Corynebacterium zhongnanshanii</name>
    <dbReference type="NCBI Taxonomy" id="2768834"/>
    <lineage>
        <taxon>Bacteria</taxon>
        <taxon>Bacillati</taxon>
        <taxon>Actinomycetota</taxon>
        <taxon>Actinomycetes</taxon>
        <taxon>Mycobacteriales</taxon>
        <taxon>Corynebacteriaceae</taxon>
        <taxon>Corynebacterium</taxon>
    </lineage>
</organism>
<dbReference type="Pfam" id="PF13692">
    <property type="entry name" value="Glyco_trans_1_4"/>
    <property type="match status" value="1"/>
</dbReference>
<keyword evidence="1" id="KW-0328">Glycosyltransferase</keyword>
<dbReference type="Pfam" id="PF13439">
    <property type="entry name" value="Glyco_transf_4"/>
    <property type="match status" value="1"/>
</dbReference>
<proteinExistence type="predicted"/>
<dbReference type="PANTHER" id="PTHR45947">
    <property type="entry name" value="SULFOQUINOVOSYL TRANSFERASE SQD2"/>
    <property type="match status" value="1"/>
</dbReference>
<dbReference type="Gene3D" id="3.40.50.2000">
    <property type="entry name" value="Glycogen Phosphorylase B"/>
    <property type="match status" value="2"/>
</dbReference>
<sequence>MKVGMICPYSFDEPGGVQIHALELCQELQRRGHEVSLLGPGKIRGSLPDFVELGGASIPIRYNGSVARLSFGPRTVRRIRRWITEQDLDLLHIHEPNSPSYSMLSLTQVEGPIVATYHASADQSRLLKLALPFLRPLLDRIQGGIAVSEQARKWQVENLSGDPVLIPNGVDTSLYKNAVALDDKAPGRVRMMFLGRFEEPRKGLHVLLEAFPEIVKRVPEVELVIAGGGSVEELESRLDSLGLTHSQRAGTAASVRILGRVSDVVKAQALASSDIYVAPNTGGESFGIVLVEAMASGTAVLASDIPAFAAVGQQGHSARLFRNEDAQSLAEQAVDLLNDAQERHALAARGVLRSADFDWSTVATQVEQVYNTVATRGRKVTLS</sequence>
<dbReference type="EMBL" id="WBZJ01000001">
    <property type="protein sequence ID" value="KAB3523421.1"/>
    <property type="molecule type" value="Genomic_DNA"/>
</dbReference>
<feature type="domain" description="Glycosyltransferase subfamily 4-like N-terminal" evidence="3">
    <location>
        <begin position="14"/>
        <end position="173"/>
    </location>
</feature>
<dbReference type="CDD" id="cd03801">
    <property type="entry name" value="GT4_PimA-like"/>
    <property type="match status" value="1"/>
</dbReference>
<dbReference type="RefSeq" id="WP_151841601.1">
    <property type="nucleotide sequence ID" value="NZ_CP061033.1"/>
</dbReference>
<keyword evidence="2" id="KW-0808">Transferase</keyword>
<name>A0ABQ6VG82_9CORY</name>
<keyword evidence="5" id="KW-1185">Reference proteome</keyword>
<evidence type="ECO:0000313" key="4">
    <source>
        <dbReference type="EMBL" id="KAB3523421.1"/>
    </source>
</evidence>
<dbReference type="Proteomes" id="UP000436181">
    <property type="component" value="Unassembled WGS sequence"/>
</dbReference>
<gene>
    <name evidence="4" type="ORF">F8377_04680</name>
</gene>
<evidence type="ECO:0000259" key="3">
    <source>
        <dbReference type="Pfam" id="PF13439"/>
    </source>
</evidence>
<reference evidence="4 5" key="1">
    <citation type="submission" date="2019-10" db="EMBL/GenBank/DDBJ databases">
        <title>Corynebacterium sp novel species isolated from the respiratory tract of Marmot.</title>
        <authorList>
            <person name="Zhang G."/>
        </authorList>
    </citation>
    <scope>NUCLEOTIDE SEQUENCE [LARGE SCALE GENOMIC DNA]</scope>
    <source>
        <strain evidence="4 5">336</strain>
    </source>
</reference>
<comment type="caution">
    <text evidence="4">The sequence shown here is derived from an EMBL/GenBank/DDBJ whole genome shotgun (WGS) entry which is preliminary data.</text>
</comment>
<dbReference type="InterPro" id="IPR050194">
    <property type="entry name" value="Glycosyltransferase_grp1"/>
</dbReference>
<evidence type="ECO:0000256" key="1">
    <source>
        <dbReference type="ARBA" id="ARBA00022676"/>
    </source>
</evidence>
<dbReference type="InterPro" id="IPR028098">
    <property type="entry name" value="Glyco_trans_4-like_N"/>
</dbReference>
<dbReference type="PANTHER" id="PTHR45947:SF3">
    <property type="entry name" value="SULFOQUINOVOSYL TRANSFERASE SQD2"/>
    <property type="match status" value="1"/>
</dbReference>
<dbReference type="SUPFAM" id="SSF53756">
    <property type="entry name" value="UDP-Glycosyltransferase/glycogen phosphorylase"/>
    <property type="match status" value="1"/>
</dbReference>
<evidence type="ECO:0000313" key="5">
    <source>
        <dbReference type="Proteomes" id="UP000436181"/>
    </source>
</evidence>
<protein>
    <submittedName>
        <fullName evidence="4">Glycosyltransferase family 4 protein</fullName>
    </submittedName>
</protein>
<accession>A0ABQ6VG82</accession>
<evidence type="ECO:0000256" key="2">
    <source>
        <dbReference type="ARBA" id="ARBA00022679"/>
    </source>
</evidence>